<gene>
    <name evidence="3" type="ORF">TRFO_34758</name>
</gene>
<dbReference type="RefSeq" id="XP_068352032.1">
    <property type="nucleotide sequence ID" value="XM_068509854.1"/>
</dbReference>
<evidence type="ECO:0000256" key="1">
    <source>
        <dbReference type="SAM" id="MobiDB-lite"/>
    </source>
</evidence>
<dbReference type="NCBIfam" id="NF041131">
    <property type="entry name" value="RicT_YaaT_fam"/>
    <property type="match status" value="1"/>
</dbReference>
<dbReference type="GO" id="GO:0005737">
    <property type="term" value="C:cytoplasm"/>
    <property type="evidence" value="ECO:0007669"/>
    <property type="project" value="TreeGrafter"/>
</dbReference>
<dbReference type="EMBL" id="MLAK01001034">
    <property type="protein sequence ID" value="OHS98895.1"/>
    <property type="molecule type" value="Genomic_DNA"/>
</dbReference>
<dbReference type="PANTHER" id="PTHR43830">
    <property type="entry name" value="PROTEIN PSP1"/>
    <property type="match status" value="1"/>
</dbReference>
<feature type="domain" description="PSP1 C-terminal" evidence="2">
    <location>
        <begin position="190"/>
        <end position="275"/>
    </location>
</feature>
<dbReference type="Pfam" id="PF04468">
    <property type="entry name" value="PSP1"/>
    <property type="match status" value="1"/>
</dbReference>
<proteinExistence type="predicted"/>
<name>A0A1J4JKH3_9EUKA</name>
<keyword evidence="4" id="KW-1185">Reference proteome</keyword>
<reference evidence="3" key="1">
    <citation type="submission" date="2016-10" db="EMBL/GenBank/DDBJ databases">
        <authorList>
            <person name="Benchimol M."/>
            <person name="Almeida L.G."/>
            <person name="Vasconcelos A.T."/>
            <person name="Perreira-Neves A."/>
            <person name="Rosa I.A."/>
            <person name="Tasca T."/>
            <person name="Bogo M.R."/>
            <person name="de Souza W."/>
        </authorList>
    </citation>
    <scope>NUCLEOTIDE SEQUENCE [LARGE SCALE GENOMIC DNA]</scope>
    <source>
        <strain evidence="3">K</strain>
    </source>
</reference>
<feature type="compositionally biased region" description="Basic residues" evidence="1">
    <location>
        <begin position="68"/>
        <end position="78"/>
    </location>
</feature>
<dbReference type="InterPro" id="IPR007557">
    <property type="entry name" value="PSP1_C"/>
</dbReference>
<protein>
    <recommendedName>
        <fullName evidence="2">PSP1 C-terminal domain-containing protein</fullName>
    </recommendedName>
</protein>
<dbReference type="PANTHER" id="PTHR43830:SF3">
    <property type="entry name" value="PROTEIN PSP1"/>
    <property type="match status" value="1"/>
</dbReference>
<dbReference type="OrthoDB" id="243127at2759"/>
<evidence type="ECO:0000313" key="4">
    <source>
        <dbReference type="Proteomes" id="UP000179807"/>
    </source>
</evidence>
<evidence type="ECO:0000313" key="3">
    <source>
        <dbReference type="EMBL" id="OHS98895.1"/>
    </source>
</evidence>
<dbReference type="AlphaFoldDB" id="A0A1J4JKH3"/>
<dbReference type="InterPro" id="IPR047767">
    <property type="entry name" value="PSP1-like"/>
</dbReference>
<dbReference type="Proteomes" id="UP000179807">
    <property type="component" value="Unassembled WGS sequence"/>
</dbReference>
<organism evidence="3 4">
    <name type="scientific">Tritrichomonas foetus</name>
    <dbReference type="NCBI Taxonomy" id="1144522"/>
    <lineage>
        <taxon>Eukaryota</taxon>
        <taxon>Metamonada</taxon>
        <taxon>Parabasalia</taxon>
        <taxon>Tritrichomonadida</taxon>
        <taxon>Tritrichomonadidae</taxon>
        <taxon>Tritrichomonas</taxon>
    </lineage>
</organism>
<feature type="compositionally biased region" description="Polar residues" evidence="1">
    <location>
        <begin position="81"/>
        <end position="96"/>
    </location>
</feature>
<feature type="region of interest" description="Disordered" evidence="1">
    <location>
        <begin position="42"/>
        <end position="96"/>
    </location>
</feature>
<sequence>MTQGWEIIDDYNDHDFYTNNDQVNQQSIAPLLPSALKEVWDDGAPQNKNFDISTSSPAASFGGQRRQNGNHHMQHHLHGNINASTSPGGSRNRTQFPFSESAPVIPYSGSTGISEDMTFMGEIEHDGAAPQSNYYVVQFHPFRNIVFRASPNMNLEVGDYVLTEADRGLDIGTITAVISKPTQRDTKSAKMIIRKAAQNEIAQLPQKVERETRALQLCQSKAREFNLPMEITGAEFQFDGKKLIYYYTASSYVDFRSLVKSLFKIYGIRIWMVWYDGSHPVQDVFAHTPGVPNQQ</sequence>
<dbReference type="PROSITE" id="PS51411">
    <property type="entry name" value="PSP1_C"/>
    <property type="match status" value="1"/>
</dbReference>
<accession>A0A1J4JKH3</accession>
<feature type="compositionally biased region" description="Polar residues" evidence="1">
    <location>
        <begin position="46"/>
        <end position="58"/>
    </location>
</feature>
<evidence type="ECO:0000259" key="2">
    <source>
        <dbReference type="PROSITE" id="PS51411"/>
    </source>
</evidence>
<dbReference type="VEuPathDB" id="TrichDB:TRFO_34758"/>
<comment type="caution">
    <text evidence="3">The sequence shown here is derived from an EMBL/GenBank/DDBJ whole genome shotgun (WGS) entry which is preliminary data.</text>
</comment>
<dbReference type="GeneID" id="94844558"/>